<reference evidence="4 5" key="1">
    <citation type="submission" date="2015-12" db="EMBL/GenBank/DDBJ databases">
        <title>Genome sequence of Oceanibaculum pacificum MCCC 1A02656.</title>
        <authorList>
            <person name="Lu L."/>
            <person name="Lai Q."/>
            <person name="Shao Z."/>
            <person name="Qian P."/>
        </authorList>
    </citation>
    <scope>NUCLEOTIDE SEQUENCE [LARGE SCALE GENOMIC DNA]</scope>
    <source>
        <strain evidence="4 5">MCCC 1A02656</strain>
    </source>
</reference>
<accession>A0A154W110</accession>
<dbReference type="AlphaFoldDB" id="A0A154W110"/>
<evidence type="ECO:0000313" key="4">
    <source>
        <dbReference type="EMBL" id="KZD07198.1"/>
    </source>
</evidence>
<evidence type="ECO:0000256" key="2">
    <source>
        <dbReference type="ARBA" id="ARBA00022729"/>
    </source>
</evidence>
<dbReference type="InterPro" id="IPR024930">
    <property type="entry name" value="Skp_dom_sf"/>
</dbReference>
<dbReference type="Proteomes" id="UP000076400">
    <property type="component" value="Unassembled WGS sequence"/>
</dbReference>
<evidence type="ECO:0000256" key="3">
    <source>
        <dbReference type="SAM" id="Coils"/>
    </source>
</evidence>
<evidence type="ECO:0000256" key="1">
    <source>
        <dbReference type="ARBA" id="ARBA00009091"/>
    </source>
</evidence>
<dbReference type="InterPro" id="IPR005632">
    <property type="entry name" value="Chaperone_Skp"/>
</dbReference>
<dbReference type="Gene3D" id="3.30.910.20">
    <property type="entry name" value="Skp domain"/>
    <property type="match status" value="1"/>
</dbReference>
<comment type="caution">
    <text evidence="4">The sequence shown here is derived from an EMBL/GenBank/DDBJ whole genome shotgun (WGS) entry which is preliminary data.</text>
</comment>
<dbReference type="Pfam" id="PF03938">
    <property type="entry name" value="OmpH"/>
    <property type="match status" value="1"/>
</dbReference>
<dbReference type="STRING" id="580166.AUP43_10350"/>
<evidence type="ECO:0000313" key="5">
    <source>
        <dbReference type="Proteomes" id="UP000076400"/>
    </source>
</evidence>
<keyword evidence="2" id="KW-0732">Signal</keyword>
<dbReference type="GO" id="GO:0050821">
    <property type="term" value="P:protein stabilization"/>
    <property type="evidence" value="ECO:0007669"/>
    <property type="project" value="TreeGrafter"/>
</dbReference>
<keyword evidence="3" id="KW-0175">Coiled coil</keyword>
<feature type="coiled-coil region" evidence="3">
    <location>
        <begin position="23"/>
        <end position="57"/>
    </location>
</feature>
<dbReference type="PANTHER" id="PTHR35089">
    <property type="entry name" value="CHAPERONE PROTEIN SKP"/>
    <property type="match status" value="1"/>
</dbReference>
<dbReference type="SMART" id="SM00935">
    <property type="entry name" value="OmpH"/>
    <property type="match status" value="1"/>
</dbReference>
<keyword evidence="5" id="KW-1185">Reference proteome</keyword>
<dbReference type="GO" id="GO:0005829">
    <property type="term" value="C:cytosol"/>
    <property type="evidence" value="ECO:0007669"/>
    <property type="project" value="TreeGrafter"/>
</dbReference>
<dbReference type="GO" id="GO:0051082">
    <property type="term" value="F:unfolded protein binding"/>
    <property type="evidence" value="ECO:0007669"/>
    <property type="project" value="InterPro"/>
</dbReference>
<proteinExistence type="inferred from homology"/>
<dbReference type="SUPFAM" id="SSF111384">
    <property type="entry name" value="OmpH-like"/>
    <property type="match status" value="1"/>
</dbReference>
<sequence length="157" mass="17908">MSRIAFIDVQGVLRASEAARTIRDQIEVQRSTYQEEISRQERELRAAEQELAQQRGVLDPEAFQQRRQQFEQRVVEVQRGVQGKKRQLDEAYGQAMEQVRIALVEIVADIAKERKATAILSKSAIVLAEKGIDISEEALKRLNQRLTSVTVKLPPIQ</sequence>
<evidence type="ECO:0008006" key="6">
    <source>
        <dbReference type="Google" id="ProtNLM"/>
    </source>
</evidence>
<protein>
    <recommendedName>
        <fullName evidence="6">OmpH family outer membrane protein</fullName>
    </recommendedName>
</protein>
<comment type="similarity">
    <text evidence="1">Belongs to the Skp family.</text>
</comment>
<dbReference type="EMBL" id="LPXN01000118">
    <property type="protein sequence ID" value="KZD07198.1"/>
    <property type="molecule type" value="Genomic_DNA"/>
</dbReference>
<name>A0A154W110_9PROT</name>
<gene>
    <name evidence="4" type="ORF">AUP43_10350</name>
</gene>
<dbReference type="PANTHER" id="PTHR35089:SF1">
    <property type="entry name" value="CHAPERONE PROTEIN SKP"/>
    <property type="match status" value="1"/>
</dbReference>
<organism evidence="4 5">
    <name type="scientific">Oceanibaculum pacificum</name>
    <dbReference type="NCBI Taxonomy" id="580166"/>
    <lineage>
        <taxon>Bacteria</taxon>
        <taxon>Pseudomonadati</taxon>
        <taxon>Pseudomonadota</taxon>
        <taxon>Alphaproteobacteria</taxon>
        <taxon>Rhodospirillales</taxon>
        <taxon>Oceanibaculaceae</taxon>
        <taxon>Oceanibaculum</taxon>
    </lineage>
</organism>